<keyword evidence="2" id="KW-1185">Reference proteome</keyword>
<proteinExistence type="predicted"/>
<gene>
    <name evidence="1" type="ORF">A8V01_18115</name>
</gene>
<dbReference type="Proteomes" id="UP000236327">
    <property type="component" value="Unassembled WGS sequence"/>
</dbReference>
<accession>A0A2K2G1E9</accession>
<evidence type="ECO:0000313" key="1">
    <source>
        <dbReference type="EMBL" id="PNU04834.1"/>
    </source>
</evidence>
<dbReference type="AlphaFoldDB" id="A0A2K2G1E9"/>
<protein>
    <submittedName>
        <fullName evidence="1">Uncharacterized protein</fullName>
    </submittedName>
</protein>
<reference evidence="1 2" key="1">
    <citation type="submission" date="2016-05" db="EMBL/GenBank/DDBJ databases">
        <title>Complete genome sequence of Novosphingobium guangzhouense SA925(T).</title>
        <authorList>
            <person name="Sha S."/>
        </authorList>
    </citation>
    <scope>NUCLEOTIDE SEQUENCE [LARGE SCALE GENOMIC DNA]</scope>
    <source>
        <strain evidence="1 2">SA925</strain>
    </source>
</reference>
<sequence>MQVELLAQEIQQGNAGVAGDFGRHSIDDDAHRTNLLMLDAPDDGKAPIYNAISASACRQRAMVVVP</sequence>
<organism evidence="1 2">
    <name type="scientific">Novosphingobium guangzhouense</name>
    <dbReference type="NCBI Taxonomy" id="1850347"/>
    <lineage>
        <taxon>Bacteria</taxon>
        <taxon>Pseudomonadati</taxon>
        <taxon>Pseudomonadota</taxon>
        <taxon>Alphaproteobacteria</taxon>
        <taxon>Sphingomonadales</taxon>
        <taxon>Sphingomonadaceae</taxon>
        <taxon>Novosphingobium</taxon>
    </lineage>
</organism>
<name>A0A2K2G1E9_9SPHN</name>
<comment type="caution">
    <text evidence="1">The sequence shown here is derived from an EMBL/GenBank/DDBJ whole genome shotgun (WGS) entry which is preliminary data.</text>
</comment>
<evidence type="ECO:0000313" key="2">
    <source>
        <dbReference type="Proteomes" id="UP000236327"/>
    </source>
</evidence>
<dbReference type="EMBL" id="LYMM01000030">
    <property type="protein sequence ID" value="PNU04834.1"/>
    <property type="molecule type" value="Genomic_DNA"/>
</dbReference>